<dbReference type="PANTHER" id="PTHR11802">
    <property type="entry name" value="SERINE PROTEASE FAMILY S10 SERINE CARBOXYPEPTIDASE"/>
    <property type="match status" value="1"/>
</dbReference>
<dbReference type="AlphaFoldDB" id="A0A6A3BV61"/>
<comment type="caution">
    <text evidence="3">The sequence shown here is derived from an EMBL/GenBank/DDBJ whole genome shotgun (WGS) entry which is preliminary data.</text>
</comment>
<name>A0A6A3BV61_HIBSY</name>
<dbReference type="InterPro" id="IPR001563">
    <property type="entry name" value="Peptidase_S10"/>
</dbReference>
<feature type="region of interest" description="Disordered" evidence="2">
    <location>
        <begin position="35"/>
        <end position="61"/>
    </location>
</feature>
<dbReference type="Pfam" id="PF00450">
    <property type="entry name" value="Peptidase_S10"/>
    <property type="match status" value="2"/>
</dbReference>
<gene>
    <name evidence="3" type="ORF">F3Y22_tig00109987pilonHSYRG00170</name>
</gene>
<dbReference type="SUPFAM" id="SSF53474">
    <property type="entry name" value="alpha/beta-Hydrolases"/>
    <property type="match status" value="1"/>
</dbReference>
<evidence type="ECO:0000313" key="3">
    <source>
        <dbReference type="EMBL" id="KAE8718892.1"/>
    </source>
</evidence>
<dbReference type="GO" id="GO:0006508">
    <property type="term" value="P:proteolysis"/>
    <property type="evidence" value="ECO:0007669"/>
    <property type="project" value="InterPro"/>
</dbReference>
<dbReference type="InterPro" id="IPR029058">
    <property type="entry name" value="AB_hydrolase_fold"/>
</dbReference>
<dbReference type="PANTHER" id="PTHR11802:SF201">
    <property type="entry name" value="CARBOXYPEPTIDASE"/>
    <property type="match status" value="1"/>
</dbReference>
<reference evidence="3" key="1">
    <citation type="submission" date="2019-09" db="EMBL/GenBank/DDBJ databases">
        <title>Draft genome information of white flower Hibiscus syriacus.</title>
        <authorList>
            <person name="Kim Y.-M."/>
        </authorList>
    </citation>
    <scope>NUCLEOTIDE SEQUENCE [LARGE SCALE GENOMIC DNA]</scope>
    <source>
        <strain evidence="3">YM2019G1</strain>
    </source>
</reference>
<dbReference type="EMBL" id="VEPZ02000799">
    <property type="protein sequence ID" value="KAE8718892.1"/>
    <property type="molecule type" value="Genomic_DNA"/>
</dbReference>
<dbReference type="Proteomes" id="UP000436088">
    <property type="component" value="Unassembled WGS sequence"/>
</dbReference>
<sequence>MSMKRNPISSWFAEANILFQESPAGVGFSYTNTSSDLRDSGDNGTDGCLDLRPTGTENSTSPEKVMQLTKRIHDYNEAHSNPIIDLKGFMYCNFTAQTRSAKCVAAANYAINHEFGNVDHYNIYTPSCPALTNDSKRHIRLKSNLLHRRISGYDPCTENYAEKYYNRPDVQKAMRLLADPDSVVPVTAISFALSHHNNHIKTPWYSGKQVAFCISTISLYATIKAKPGASQEIIIASIP</sequence>
<evidence type="ECO:0000256" key="2">
    <source>
        <dbReference type="SAM" id="MobiDB-lite"/>
    </source>
</evidence>
<dbReference type="Gene3D" id="6.10.250.940">
    <property type="match status" value="1"/>
</dbReference>
<organism evidence="3 4">
    <name type="scientific">Hibiscus syriacus</name>
    <name type="common">Rose of Sharon</name>
    <dbReference type="NCBI Taxonomy" id="106335"/>
    <lineage>
        <taxon>Eukaryota</taxon>
        <taxon>Viridiplantae</taxon>
        <taxon>Streptophyta</taxon>
        <taxon>Embryophyta</taxon>
        <taxon>Tracheophyta</taxon>
        <taxon>Spermatophyta</taxon>
        <taxon>Magnoliopsida</taxon>
        <taxon>eudicotyledons</taxon>
        <taxon>Gunneridae</taxon>
        <taxon>Pentapetalae</taxon>
        <taxon>rosids</taxon>
        <taxon>malvids</taxon>
        <taxon>Malvales</taxon>
        <taxon>Malvaceae</taxon>
        <taxon>Malvoideae</taxon>
        <taxon>Hibiscus</taxon>
    </lineage>
</organism>
<proteinExistence type="inferred from homology"/>
<dbReference type="Gene3D" id="3.40.50.1820">
    <property type="entry name" value="alpha/beta hydrolase"/>
    <property type="match status" value="1"/>
</dbReference>
<dbReference type="GO" id="GO:0004185">
    <property type="term" value="F:serine-type carboxypeptidase activity"/>
    <property type="evidence" value="ECO:0007669"/>
    <property type="project" value="InterPro"/>
</dbReference>
<keyword evidence="4" id="KW-1185">Reference proteome</keyword>
<comment type="similarity">
    <text evidence="1">Belongs to the peptidase S10 family.</text>
</comment>
<protein>
    <submittedName>
        <fullName evidence="3">Uncharacterized protein</fullName>
    </submittedName>
</protein>
<evidence type="ECO:0000313" key="4">
    <source>
        <dbReference type="Proteomes" id="UP000436088"/>
    </source>
</evidence>
<accession>A0A6A3BV61</accession>
<evidence type="ECO:0000256" key="1">
    <source>
        <dbReference type="ARBA" id="ARBA00009431"/>
    </source>
</evidence>